<dbReference type="EMBL" id="JAARWN010000006">
    <property type="protein sequence ID" value="MBC1936321.1"/>
    <property type="molecule type" value="Genomic_DNA"/>
</dbReference>
<feature type="signal peptide" evidence="1">
    <location>
        <begin position="1"/>
        <end position="26"/>
    </location>
</feature>
<name>A0A7X0Y3H2_9LIST</name>
<evidence type="ECO:0000313" key="2">
    <source>
        <dbReference type="EMBL" id="MBC1936321.1"/>
    </source>
</evidence>
<organism evidence="2 3">
    <name type="scientific">Listeria grandensis</name>
    <dbReference type="NCBI Taxonomy" id="1494963"/>
    <lineage>
        <taxon>Bacteria</taxon>
        <taxon>Bacillati</taxon>
        <taxon>Bacillota</taxon>
        <taxon>Bacilli</taxon>
        <taxon>Bacillales</taxon>
        <taxon>Listeriaceae</taxon>
        <taxon>Listeria</taxon>
    </lineage>
</organism>
<dbReference type="AlphaFoldDB" id="A0A7X0Y3H2"/>
<keyword evidence="1" id="KW-0732">Signal</keyword>
<evidence type="ECO:0000256" key="1">
    <source>
        <dbReference type="SAM" id="SignalP"/>
    </source>
</evidence>
<comment type="caution">
    <text evidence="2">The sequence shown here is derived from an EMBL/GenBank/DDBJ whole genome shotgun (WGS) entry which is preliminary data.</text>
</comment>
<dbReference type="RefSeq" id="WP_185409695.1">
    <property type="nucleotide sequence ID" value="NZ_JAARRE010000005.1"/>
</dbReference>
<protein>
    <submittedName>
        <fullName evidence="2">Uncharacterized protein</fullName>
    </submittedName>
</protein>
<reference evidence="2 3" key="1">
    <citation type="submission" date="2020-03" db="EMBL/GenBank/DDBJ databases">
        <title>Soil Listeria distribution.</title>
        <authorList>
            <person name="Liao J."/>
            <person name="Wiedmann M."/>
        </authorList>
    </citation>
    <scope>NUCLEOTIDE SEQUENCE [LARGE SCALE GENOMIC DNA]</scope>
    <source>
        <strain evidence="2 3">FSL L7-0741</strain>
    </source>
</reference>
<proteinExistence type="predicted"/>
<feature type="chain" id="PRO_5030809328" evidence="1">
    <location>
        <begin position="27"/>
        <end position="59"/>
    </location>
</feature>
<gene>
    <name evidence="2" type="ORF">HCA69_08075</name>
</gene>
<sequence>MNIKKYFSAIALTTIIGASISTPFNALTTEALASENQAIGTQSSFVVDNPNCENCGYQS</sequence>
<evidence type="ECO:0000313" key="3">
    <source>
        <dbReference type="Proteomes" id="UP000535908"/>
    </source>
</evidence>
<accession>A0A7X0Y3H2</accession>
<dbReference type="Proteomes" id="UP000535908">
    <property type="component" value="Unassembled WGS sequence"/>
</dbReference>